<protein>
    <submittedName>
        <fullName evidence="1">Uncharacterized protein</fullName>
    </submittedName>
</protein>
<accession>A0A2H9TB39</accession>
<proteinExistence type="predicted"/>
<organism evidence="1">
    <name type="scientific">invertebrate metagenome</name>
    <dbReference type="NCBI Taxonomy" id="1711999"/>
    <lineage>
        <taxon>unclassified sequences</taxon>
        <taxon>metagenomes</taxon>
        <taxon>organismal metagenomes</taxon>
    </lineage>
</organism>
<dbReference type="AlphaFoldDB" id="A0A2H9TB39"/>
<name>A0A2H9TB39_9ZZZZ</name>
<reference evidence="1" key="1">
    <citation type="journal article" date="2017" name="Appl. Environ. Microbiol.">
        <title>Molecular characterization of an Endozoicomonas-like organism causing infection in king scallop Pecten maximus L.</title>
        <authorList>
            <person name="Cano I."/>
            <person name="van Aerle R."/>
            <person name="Ross S."/>
            <person name="Verner-Jeffreys D.W."/>
            <person name="Paley R.K."/>
            <person name="Rimmer G."/>
            <person name="Ryder D."/>
            <person name="Hooper P."/>
            <person name="Stone D."/>
            <person name="Feist S.W."/>
        </authorList>
    </citation>
    <scope>NUCLEOTIDE SEQUENCE</scope>
</reference>
<gene>
    <name evidence="1" type="ORF">CI610_00549</name>
</gene>
<sequence>MLFFLLKKIDWCMAFSLVFFPFSLVYSTVEIDNPYIFKSYTVDKTTKNIKKGCLILVWRETKSAEKWDESLMIRHQQRESKHCDFDIDLRKKHQNHKVSYFNSECLKQLMESTYLEYLENSGVPSEHMIKAERKSPPSNTDPVLLPLRIMSEEIRKMGQKVLREKSKIWSQTEDDFVEHSDKSDHRCTKVCYRNEKASFYFTKKNDEENLRCCSTKDEEYVLLDISTDVLVLSDSLGCLNFPVFSLDNCKIKEYSSPKERLSTVSKNQVIEKWRLINDGIDPECLESISDCLWCFEFKFTRPEENITVFPIICFYLQFYEEGQPFSGRILQMITVENQQSFSVYVTSSDADIQ</sequence>
<comment type="caution">
    <text evidence="1">The sequence shown here is derived from an EMBL/GenBank/DDBJ whole genome shotgun (WGS) entry which is preliminary data.</text>
</comment>
<evidence type="ECO:0000313" key="1">
    <source>
        <dbReference type="EMBL" id="PJE80466.1"/>
    </source>
</evidence>
<dbReference type="EMBL" id="NSIT01000016">
    <property type="protein sequence ID" value="PJE80466.1"/>
    <property type="molecule type" value="Genomic_DNA"/>
</dbReference>